<evidence type="ECO:0000256" key="1">
    <source>
        <dbReference type="ARBA" id="ARBA00022679"/>
    </source>
</evidence>
<dbReference type="Gene3D" id="3.40.50.2000">
    <property type="entry name" value="Glycogen Phosphorylase B"/>
    <property type="match status" value="1"/>
</dbReference>
<feature type="domain" description="Glycosyl transferase family 1" evidence="2">
    <location>
        <begin position="249"/>
        <end position="327"/>
    </location>
</feature>
<name>A0A7Y9QUZ0_9BURK</name>
<dbReference type="SUPFAM" id="SSF53756">
    <property type="entry name" value="UDP-Glycosyltransferase/glycogen phosphorylase"/>
    <property type="match status" value="1"/>
</dbReference>
<dbReference type="InterPro" id="IPR001296">
    <property type="entry name" value="Glyco_trans_1"/>
</dbReference>
<reference evidence="3 4" key="1">
    <citation type="submission" date="2020-07" db="EMBL/GenBank/DDBJ databases">
        <title>Genomic Encyclopedia of Archaeal and Bacterial Type Strains, Phase II (KMG-II): from individual species to whole genera.</title>
        <authorList>
            <person name="Goeker M."/>
        </authorList>
    </citation>
    <scope>NUCLEOTIDE SEQUENCE [LARGE SCALE GENOMIC DNA]</scope>
    <source>
        <strain evidence="3 4">DSM 21226</strain>
    </source>
</reference>
<dbReference type="RefSeq" id="WP_179632810.1">
    <property type="nucleotide sequence ID" value="NZ_JACCFH010000001.1"/>
</dbReference>
<keyword evidence="4" id="KW-1185">Reference proteome</keyword>
<proteinExistence type="predicted"/>
<protein>
    <submittedName>
        <fullName evidence="3">Glycosyltransferase involved in cell wall biosynthesis</fullName>
    </submittedName>
</protein>
<keyword evidence="1 3" id="KW-0808">Transferase</keyword>
<dbReference type="GO" id="GO:0009103">
    <property type="term" value="P:lipopolysaccharide biosynthetic process"/>
    <property type="evidence" value="ECO:0007669"/>
    <property type="project" value="TreeGrafter"/>
</dbReference>
<dbReference type="EMBL" id="JACCFH010000001">
    <property type="protein sequence ID" value="NYG31855.1"/>
    <property type="molecule type" value="Genomic_DNA"/>
</dbReference>
<dbReference type="AlphaFoldDB" id="A0A7Y9QUZ0"/>
<dbReference type="Pfam" id="PF00534">
    <property type="entry name" value="Glycos_transf_1"/>
    <property type="match status" value="1"/>
</dbReference>
<sequence length="372" mass="41621">MTVAVFSRIPVRIHLTNVAGAGASQLLQSLLPALERDPSVVVERIELPDRGKLAAYRSSNASTVTEVYRRRLPNALSRMLECTWLASRFDGNSPLLVLGDLPLRCRGPQTVFLQQSNLLKPVRTDWRPGRLKYALGRAIFRWNLGLVHSFIVQTDVMRDALERSYPGVAGRVHVIAQPVPSWLLHSGLKRRARVHPTGQGLNLIYPAAGYPHKNHALLSRLDPQAGWPVERLTLTLDAPAHPAPQLSWVHCSGFLSPQAMIEAYSQVDALLFLSRDESYGFPLVEAMFVGLPIVCPDLPYARTLCGDRAIYFDPEQPESLRQALRTLQSRLDEGWWPDWRDRLAGVPPDWETVARRMLAVACDNRGNAPMTP</sequence>
<evidence type="ECO:0000313" key="4">
    <source>
        <dbReference type="Proteomes" id="UP000518288"/>
    </source>
</evidence>
<accession>A0A7Y9QUZ0</accession>
<gene>
    <name evidence="3" type="ORF">BDD16_000841</name>
</gene>
<organism evidence="3 4">
    <name type="scientific">Sphaerotilus montanus</name>
    <dbReference type="NCBI Taxonomy" id="522889"/>
    <lineage>
        <taxon>Bacteria</taxon>
        <taxon>Pseudomonadati</taxon>
        <taxon>Pseudomonadota</taxon>
        <taxon>Betaproteobacteria</taxon>
        <taxon>Burkholderiales</taxon>
        <taxon>Sphaerotilaceae</taxon>
        <taxon>Sphaerotilus</taxon>
    </lineage>
</organism>
<dbReference type="Proteomes" id="UP000518288">
    <property type="component" value="Unassembled WGS sequence"/>
</dbReference>
<evidence type="ECO:0000259" key="2">
    <source>
        <dbReference type="Pfam" id="PF00534"/>
    </source>
</evidence>
<evidence type="ECO:0000313" key="3">
    <source>
        <dbReference type="EMBL" id="NYG31855.1"/>
    </source>
</evidence>
<dbReference type="GO" id="GO:0016757">
    <property type="term" value="F:glycosyltransferase activity"/>
    <property type="evidence" value="ECO:0007669"/>
    <property type="project" value="InterPro"/>
</dbReference>
<dbReference type="PANTHER" id="PTHR46401">
    <property type="entry name" value="GLYCOSYLTRANSFERASE WBBK-RELATED"/>
    <property type="match status" value="1"/>
</dbReference>
<dbReference type="PANTHER" id="PTHR46401:SF2">
    <property type="entry name" value="GLYCOSYLTRANSFERASE WBBK-RELATED"/>
    <property type="match status" value="1"/>
</dbReference>
<comment type="caution">
    <text evidence="3">The sequence shown here is derived from an EMBL/GenBank/DDBJ whole genome shotgun (WGS) entry which is preliminary data.</text>
</comment>